<dbReference type="Proteomes" id="UP000076603">
    <property type="component" value="Unassembled WGS sequence"/>
</dbReference>
<proteinExistence type="predicted"/>
<evidence type="ECO:0000256" key="2">
    <source>
        <dbReference type="SAM" id="MobiDB-lite"/>
    </source>
</evidence>
<dbReference type="Pfam" id="PF13205">
    <property type="entry name" value="Big_5"/>
    <property type="match status" value="1"/>
</dbReference>
<feature type="signal peptide" evidence="3">
    <location>
        <begin position="1"/>
        <end position="20"/>
    </location>
</feature>
<name>A0A161WS76_9CLOT</name>
<evidence type="ECO:0000259" key="4">
    <source>
        <dbReference type="Pfam" id="PF13205"/>
    </source>
</evidence>
<dbReference type="AlphaFoldDB" id="A0A161WS76"/>
<evidence type="ECO:0000256" key="3">
    <source>
        <dbReference type="SAM" id="SignalP"/>
    </source>
</evidence>
<dbReference type="EMBL" id="LWAE01000008">
    <property type="protein sequence ID" value="KZL89638.1"/>
    <property type="molecule type" value="Genomic_DNA"/>
</dbReference>
<dbReference type="PATRIC" id="fig|1121326.3.peg.5194"/>
<evidence type="ECO:0000256" key="1">
    <source>
        <dbReference type="ARBA" id="ARBA00022729"/>
    </source>
</evidence>
<dbReference type="InterPro" id="IPR032812">
    <property type="entry name" value="SbsA_Ig"/>
</dbReference>
<feature type="compositionally biased region" description="Low complexity" evidence="2">
    <location>
        <begin position="94"/>
        <end position="116"/>
    </location>
</feature>
<dbReference type="InterPro" id="IPR014755">
    <property type="entry name" value="Cu-Rt/internalin_Ig-like"/>
</dbReference>
<reference evidence="5 6" key="1">
    <citation type="submission" date="2016-04" db="EMBL/GenBank/DDBJ databases">
        <title>Genome sequence of Clostridium magnum DSM 2767.</title>
        <authorList>
            <person name="Poehlein A."/>
            <person name="Uhlig R."/>
            <person name="Fischer R."/>
            <person name="Bahl H."/>
            <person name="Daniel R."/>
        </authorList>
    </citation>
    <scope>NUCLEOTIDE SEQUENCE [LARGE SCALE GENOMIC DNA]</scope>
    <source>
        <strain evidence="5 6">DSM 2767</strain>
    </source>
</reference>
<accession>A0A161WS76</accession>
<sequence>MIRKNIKLMILTIIVTTSFATNVVYAAKPSSNGKNTNKVEQKQEKSTKKISKEVYTLSKRLDKIEDSYKKVNVKIEEYFSTTGSAITIGVPTETTTSSAVTTEDSTETTTDSTTTDTGRENDQDQSEEFENEYENEDSLVNNSFYGKLNAIMNRLNTVKRQLNRLNSSNSEDVSNLKSRTDELIKQVKESMDKVSNLQNENVKSLKDKLDKKVMEDQDINEQKKSWKIHFSKAINPETINSKNIMIIDSENNIVDADVSYNKDSNDVIIEAKDGFIKSENYTILISSDVTSADGKKLQKTIEKRFSVK</sequence>
<feature type="region of interest" description="Disordered" evidence="2">
    <location>
        <begin position="94"/>
        <end position="136"/>
    </location>
</feature>
<keyword evidence="6" id="KW-1185">Reference proteome</keyword>
<protein>
    <recommendedName>
        <fullName evidence="4">SbsA Ig-like domain-containing protein</fullName>
    </recommendedName>
</protein>
<dbReference type="STRING" id="1121326.CLMAG_51380"/>
<feature type="chain" id="PRO_5038924557" description="SbsA Ig-like domain-containing protein" evidence="3">
    <location>
        <begin position="21"/>
        <end position="308"/>
    </location>
</feature>
<evidence type="ECO:0000313" key="6">
    <source>
        <dbReference type="Proteomes" id="UP000076603"/>
    </source>
</evidence>
<evidence type="ECO:0000313" key="5">
    <source>
        <dbReference type="EMBL" id="KZL89638.1"/>
    </source>
</evidence>
<gene>
    <name evidence="5" type="ORF">CLMAG_51380</name>
</gene>
<dbReference type="Gene3D" id="2.60.40.1220">
    <property type="match status" value="1"/>
</dbReference>
<feature type="domain" description="SbsA Ig-like" evidence="4">
    <location>
        <begin position="222"/>
        <end position="305"/>
    </location>
</feature>
<dbReference type="OrthoDB" id="1938954at2"/>
<dbReference type="RefSeq" id="WP_066628851.1">
    <property type="nucleotide sequence ID" value="NZ_FQXL01000007.1"/>
</dbReference>
<comment type="caution">
    <text evidence="5">The sequence shown here is derived from an EMBL/GenBank/DDBJ whole genome shotgun (WGS) entry which is preliminary data.</text>
</comment>
<keyword evidence="1 3" id="KW-0732">Signal</keyword>
<organism evidence="5 6">
    <name type="scientific">Clostridium magnum DSM 2767</name>
    <dbReference type="NCBI Taxonomy" id="1121326"/>
    <lineage>
        <taxon>Bacteria</taxon>
        <taxon>Bacillati</taxon>
        <taxon>Bacillota</taxon>
        <taxon>Clostridia</taxon>
        <taxon>Eubacteriales</taxon>
        <taxon>Clostridiaceae</taxon>
        <taxon>Clostridium</taxon>
    </lineage>
</organism>
<feature type="compositionally biased region" description="Acidic residues" evidence="2">
    <location>
        <begin position="123"/>
        <end position="136"/>
    </location>
</feature>